<dbReference type="SMART" id="SM00324">
    <property type="entry name" value="RhoGAP"/>
    <property type="match status" value="1"/>
</dbReference>
<evidence type="ECO:0000313" key="4">
    <source>
        <dbReference type="EMBL" id="KAJ6228872.1"/>
    </source>
</evidence>
<feature type="compositionally biased region" description="Polar residues" evidence="2">
    <location>
        <begin position="108"/>
        <end position="121"/>
    </location>
</feature>
<feature type="compositionally biased region" description="Basic residues" evidence="2">
    <location>
        <begin position="1"/>
        <end position="10"/>
    </location>
</feature>
<evidence type="ECO:0000259" key="3">
    <source>
        <dbReference type="PROSITE" id="PS50238"/>
    </source>
</evidence>
<feature type="region of interest" description="Disordered" evidence="2">
    <location>
        <begin position="1"/>
        <end position="140"/>
    </location>
</feature>
<organism evidence="4 5">
    <name type="scientific">Anaeramoeba flamelloides</name>
    <dbReference type="NCBI Taxonomy" id="1746091"/>
    <lineage>
        <taxon>Eukaryota</taxon>
        <taxon>Metamonada</taxon>
        <taxon>Anaeramoebidae</taxon>
        <taxon>Anaeramoeba</taxon>
    </lineage>
</organism>
<feature type="region of interest" description="Disordered" evidence="2">
    <location>
        <begin position="332"/>
        <end position="355"/>
    </location>
</feature>
<proteinExistence type="predicted"/>
<dbReference type="InterPro" id="IPR008936">
    <property type="entry name" value="Rho_GTPase_activation_prot"/>
</dbReference>
<feature type="domain" description="Rho-GAP" evidence="3">
    <location>
        <begin position="148"/>
        <end position="332"/>
    </location>
</feature>
<dbReference type="Gene3D" id="1.10.555.10">
    <property type="entry name" value="Rho GTPase activation protein"/>
    <property type="match status" value="1"/>
</dbReference>
<protein>
    <submittedName>
        <fullName evidence="4">Rho gtpase activating protein at 16f</fullName>
    </submittedName>
</protein>
<dbReference type="SUPFAM" id="SSF48350">
    <property type="entry name" value="GTPase activation domain, GAP"/>
    <property type="match status" value="1"/>
</dbReference>
<feature type="compositionally biased region" description="Basic residues" evidence="2">
    <location>
        <begin position="42"/>
        <end position="52"/>
    </location>
</feature>
<accession>A0ABQ8XA36</accession>
<dbReference type="InterPro" id="IPR050729">
    <property type="entry name" value="Rho-GAP"/>
</dbReference>
<comment type="caution">
    <text evidence="4">The sequence shown here is derived from an EMBL/GenBank/DDBJ whole genome shotgun (WGS) entry which is preliminary data.</text>
</comment>
<dbReference type="EMBL" id="JAOAOG010000325">
    <property type="protein sequence ID" value="KAJ6228872.1"/>
    <property type="molecule type" value="Genomic_DNA"/>
</dbReference>
<feature type="compositionally biased region" description="Basic residues" evidence="2">
    <location>
        <begin position="126"/>
        <end position="140"/>
    </location>
</feature>
<dbReference type="InterPro" id="IPR000198">
    <property type="entry name" value="RhoGAP_dom"/>
</dbReference>
<evidence type="ECO:0000256" key="2">
    <source>
        <dbReference type="SAM" id="MobiDB-lite"/>
    </source>
</evidence>
<keyword evidence="5" id="KW-1185">Reference proteome</keyword>
<name>A0ABQ8XA36_9EUKA</name>
<gene>
    <name evidence="4" type="ORF">M0813_08371</name>
</gene>
<dbReference type="Proteomes" id="UP001150062">
    <property type="component" value="Unassembled WGS sequence"/>
</dbReference>
<dbReference type="PANTHER" id="PTHR23176:SF129">
    <property type="entry name" value="RHO GTPASE ACTIVATING PROTEIN AT 16F, ISOFORM E-RELATED"/>
    <property type="match status" value="1"/>
</dbReference>
<keyword evidence="1" id="KW-0343">GTPase activation</keyword>
<dbReference type="PROSITE" id="PS50238">
    <property type="entry name" value="RHOGAP"/>
    <property type="match status" value="1"/>
</dbReference>
<dbReference type="CDD" id="cd00159">
    <property type="entry name" value="RhoGAP"/>
    <property type="match status" value="1"/>
</dbReference>
<dbReference type="Pfam" id="PF00620">
    <property type="entry name" value="RhoGAP"/>
    <property type="match status" value="1"/>
</dbReference>
<dbReference type="PANTHER" id="PTHR23176">
    <property type="entry name" value="RHO/RAC/CDC GTPASE-ACTIVATING PROTEIN"/>
    <property type="match status" value="1"/>
</dbReference>
<sequence length="355" mass="41768">MQFFRKKVNKKDRFVLPKQATPKKQFTKLRSKVNKETENKTPRRSHVRRKARSSTLKTKKEDHSLHLVKNNPRTTQKQKQKKKQRQKQTQKRPRQYSKTLRGLDLDNATITKIKSSHNSPSLMDYKKKKKNKNKNKRKELQKKKLFGLPLKEVIKNEGKLPTSPPQIIEKTIMYIEEYGMQEEGIYRLSGSISQMKNLKKQFNKGVAINLYNAVDDVKTVSSLLKLYLRELPEPLLTEKYTERLGNLALLDKKTQIKRLTHVCNRIPEANKTILVWILPHLYRVAKNSEINKMCANNLAIVFSPTLQIPLKIMIVMINNWVDILINKKNKKSRKTRRQKRGINPKWIENDSLKNN</sequence>
<reference evidence="4" key="1">
    <citation type="submission" date="2022-08" db="EMBL/GenBank/DDBJ databases">
        <title>Novel sulfate-reducing endosymbionts in the free-living metamonad Anaeramoeba.</title>
        <authorList>
            <person name="Jerlstrom-Hultqvist J."/>
            <person name="Cepicka I."/>
            <person name="Gallot-Lavallee L."/>
            <person name="Salas-Leiva D."/>
            <person name="Curtis B.A."/>
            <person name="Zahonova K."/>
            <person name="Pipaliya S."/>
            <person name="Dacks J."/>
            <person name="Roger A.J."/>
        </authorList>
    </citation>
    <scope>NUCLEOTIDE SEQUENCE</scope>
    <source>
        <strain evidence="4">Schooner1</strain>
    </source>
</reference>
<feature type="compositionally biased region" description="Basic residues" evidence="2">
    <location>
        <begin position="76"/>
        <end position="95"/>
    </location>
</feature>
<feature type="compositionally biased region" description="Basic residues" evidence="2">
    <location>
        <begin position="332"/>
        <end position="342"/>
    </location>
</feature>
<evidence type="ECO:0000256" key="1">
    <source>
        <dbReference type="ARBA" id="ARBA00022468"/>
    </source>
</evidence>
<evidence type="ECO:0000313" key="5">
    <source>
        <dbReference type="Proteomes" id="UP001150062"/>
    </source>
</evidence>